<feature type="non-terminal residue" evidence="1">
    <location>
        <position position="46"/>
    </location>
</feature>
<organism evidence="1 2">
    <name type="scientific">Streptomyces ipomoeae 91-03</name>
    <dbReference type="NCBI Taxonomy" id="698759"/>
    <lineage>
        <taxon>Bacteria</taxon>
        <taxon>Bacillati</taxon>
        <taxon>Actinomycetota</taxon>
        <taxon>Actinomycetes</taxon>
        <taxon>Kitasatosporales</taxon>
        <taxon>Streptomycetaceae</taxon>
        <taxon>Streptomyces</taxon>
    </lineage>
</organism>
<keyword evidence="2" id="KW-1185">Reference proteome</keyword>
<gene>
    <name evidence="1" type="ORF">STRIP9103_06263</name>
</gene>
<dbReference type="Proteomes" id="UP000010411">
    <property type="component" value="Unassembled WGS sequence"/>
</dbReference>
<name>L1L1G8_9ACTN</name>
<accession>L1L1G8</accession>
<evidence type="ECO:0000313" key="2">
    <source>
        <dbReference type="Proteomes" id="UP000010411"/>
    </source>
</evidence>
<dbReference type="AlphaFoldDB" id="L1L1G8"/>
<protein>
    <submittedName>
        <fullName evidence="1">Uncharacterized protein</fullName>
    </submittedName>
</protein>
<proteinExistence type="predicted"/>
<sequence>MRHHAAPAETAGRSWSAHHITNTVRVAVITLRVPASGPHVFVRGVG</sequence>
<comment type="caution">
    <text evidence="1">The sequence shown here is derived from an EMBL/GenBank/DDBJ whole genome shotgun (WGS) entry which is preliminary data.</text>
</comment>
<reference evidence="1 2" key="1">
    <citation type="submission" date="2012-11" db="EMBL/GenBank/DDBJ databases">
        <authorList>
            <person name="Huguet-Tapia J.C."/>
            <person name="Durkin A.S."/>
            <person name="Pettis G.S."/>
            <person name="Badger J.H."/>
        </authorList>
    </citation>
    <scope>NUCLEOTIDE SEQUENCE [LARGE SCALE GENOMIC DNA]</scope>
    <source>
        <strain evidence="1 2">91-03</strain>
    </source>
</reference>
<evidence type="ECO:0000313" key="1">
    <source>
        <dbReference type="EMBL" id="EKX66911.1"/>
    </source>
</evidence>
<dbReference type="EMBL" id="AEJC01000186">
    <property type="protein sequence ID" value="EKX66911.1"/>
    <property type="molecule type" value="Genomic_DNA"/>
</dbReference>